<evidence type="ECO:0000256" key="1">
    <source>
        <dbReference type="SAM" id="MobiDB-lite"/>
    </source>
</evidence>
<evidence type="ECO:0000313" key="4">
    <source>
        <dbReference type="EMBL" id="KAJ0188394.1"/>
    </source>
</evidence>
<protein>
    <recommendedName>
        <fullName evidence="6">SWIM-type domain-containing protein</fullName>
    </recommendedName>
</protein>
<evidence type="ECO:0000259" key="3">
    <source>
        <dbReference type="Pfam" id="PF26130"/>
    </source>
</evidence>
<dbReference type="EMBL" id="NBSK02000009">
    <property type="protein sequence ID" value="KAJ0188394.1"/>
    <property type="molecule type" value="Genomic_DNA"/>
</dbReference>
<comment type="caution">
    <text evidence="4">The sequence shown here is derived from an EMBL/GenBank/DDBJ whole genome shotgun (WGS) entry which is preliminary data.</text>
</comment>
<dbReference type="PANTHER" id="PTHR31973:SF190">
    <property type="entry name" value="MULE TRANSPOSASE DOMAIN-CONTAINING PROTEIN"/>
    <property type="match status" value="1"/>
</dbReference>
<keyword evidence="5" id="KW-1185">Reference proteome</keyword>
<dbReference type="InterPro" id="IPR018289">
    <property type="entry name" value="MULE_transposase_dom"/>
</dbReference>
<feature type="region of interest" description="Disordered" evidence="1">
    <location>
        <begin position="807"/>
        <end position="859"/>
    </location>
</feature>
<gene>
    <name evidence="4" type="ORF">LSAT_V11C900465720</name>
</gene>
<sequence>MFTIKLHHGGRFIKFPGISYIEGKLYHVHLVDMDEFSVHELDEVMLKLGYEVPPVIYYHYQLPNEDLEFGLRALGNDVDVLSLAHYIGHHKIIKLVEGSQSCSKKLCFNLEHTTTVGDQDPHVEIGNEGAAIGDQDTEVHDQGATIGVTLGDQEVNTKVYDTFYDQPFQFEDFDPFFKQYTFNECNDQSMGVGAGLDEVQFKWGSEGSGEDSDFLEDEENYISDVEVDMSDFYMNVDLDVEYVDRGKGVEDTDDEKRKAILKHLVKEKKCSLGEVHAVTFQVGQKYKSKKEIKDQVCKLAIETRRNIGFKKNNKMRLRVVCKGNVPNVNASGVGKGNKVICSWSMQTSRSKDSDYWYVKTLLDKHTCVQTRKLRACTAKYISTKILDMVKYNPTVPIRSIQDEVQKRLQVGVSIHKLQREKATTTKQVTGDYTKQYEVLRCCFMELQTTNVDTTVKLEVVNEPNGARETRQFKSVYVCLGALKKGFKTVLRDILGLDVAFMNGPFPGQVLTAVGLDSNNGIYPLAYAIVETENLSSWKWFLECLGDDLELYSNSNFTFMSDRQKGLLPAIAQLYPQVEHQFCLRHINENMRKKIENKRDAFEWLKRISPHHWATSHFSGRAGSNILLNNLCEVFNSKLIHGSDKPIISCLDYIKQYLMKRIYNVMKVMSKAPCPLTPTTSKLLEINMEASVHYRARGNGTTKYEHVVDMTNMSYTYKRWELNGIPCRHAITTIHDMADSGDKVRELYTYVNKVYRLQTWKEAYSYNVDPIKGRSMWPKSTCPMKLTPPPHHIQPGKLKTTRKRSAYEKYDNQKHKHGASEPENLPESLLMSGKKPPTRKLRTQSGKNMKLMKVEDGRVR</sequence>
<proteinExistence type="predicted"/>
<feature type="domain" description="MULE transposase" evidence="2">
    <location>
        <begin position="494"/>
        <end position="589"/>
    </location>
</feature>
<accession>A0A9R1WVS6</accession>
<dbReference type="Proteomes" id="UP000235145">
    <property type="component" value="Unassembled WGS sequence"/>
</dbReference>
<organism evidence="4 5">
    <name type="scientific">Lactuca sativa</name>
    <name type="common">Garden lettuce</name>
    <dbReference type="NCBI Taxonomy" id="4236"/>
    <lineage>
        <taxon>Eukaryota</taxon>
        <taxon>Viridiplantae</taxon>
        <taxon>Streptophyta</taxon>
        <taxon>Embryophyta</taxon>
        <taxon>Tracheophyta</taxon>
        <taxon>Spermatophyta</taxon>
        <taxon>Magnoliopsida</taxon>
        <taxon>eudicotyledons</taxon>
        <taxon>Gunneridae</taxon>
        <taxon>Pentapetalae</taxon>
        <taxon>asterids</taxon>
        <taxon>campanulids</taxon>
        <taxon>Asterales</taxon>
        <taxon>Asteraceae</taxon>
        <taxon>Cichorioideae</taxon>
        <taxon>Cichorieae</taxon>
        <taxon>Lactucinae</taxon>
        <taxon>Lactuca</taxon>
    </lineage>
</organism>
<dbReference type="PANTHER" id="PTHR31973">
    <property type="entry name" value="POLYPROTEIN, PUTATIVE-RELATED"/>
    <property type="match status" value="1"/>
</dbReference>
<dbReference type="AlphaFoldDB" id="A0A9R1WVS6"/>
<dbReference type="Pfam" id="PF10551">
    <property type="entry name" value="MULE"/>
    <property type="match status" value="1"/>
</dbReference>
<evidence type="ECO:0000259" key="2">
    <source>
        <dbReference type="Pfam" id="PF10551"/>
    </source>
</evidence>
<dbReference type="Pfam" id="PF26130">
    <property type="entry name" value="PB1-like"/>
    <property type="match status" value="1"/>
</dbReference>
<name>A0A9R1WVS6_LACSA</name>
<reference evidence="4 5" key="1">
    <citation type="journal article" date="2017" name="Nat. Commun.">
        <title>Genome assembly with in vitro proximity ligation data and whole-genome triplication in lettuce.</title>
        <authorList>
            <person name="Reyes-Chin-Wo S."/>
            <person name="Wang Z."/>
            <person name="Yang X."/>
            <person name="Kozik A."/>
            <person name="Arikit S."/>
            <person name="Song C."/>
            <person name="Xia L."/>
            <person name="Froenicke L."/>
            <person name="Lavelle D.O."/>
            <person name="Truco M.J."/>
            <person name="Xia R."/>
            <person name="Zhu S."/>
            <person name="Xu C."/>
            <person name="Xu H."/>
            <person name="Xu X."/>
            <person name="Cox K."/>
            <person name="Korf I."/>
            <person name="Meyers B.C."/>
            <person name="Michelmore R.W."/>
        </authorList>
    </citation>
    <scope>NUCLEOTIDE SEQUENCE [LARGE SCALE GENOMIC DNA]</scope>
    <source>
        <strain evidence="5">cv. Salinas</strain>
        <tissue evidence="4">Seedlings</tissue>
    </source>
</reference>
<dbReference type="InterPro" id="IPR058594">
    <property type="entry name" value="PB1-like_dom_pln"/>
</dbReference>
<evidence type="ECO:0008006" key="6">
    <source>
        <dbReference type="Google" id="ProtNLM"/>
    </source>
</evidence>
<feature type="domain" description="PB1-like" evidence="3">
    <location>
        <begin position="2"/>
        <end position="89"/>
    </location>
</feature>
<evidence type="ECO:0000313" key="5">
    <source>
        <dbReference type="Proteomes" id="UP000235145"/>
    </source>
</evidence>